<reference evidence="24" key="2">
    <citation type="journal article" date="2018" name="BMC Genomics">
        <title>Genomic insights into host adaptation between the wheat stripe rust pathogen (Puccinia striiformis f. sp. tritici) and the barley stripe rust pathogen (Puccinia striiformis f. sp. hordei).</title>
        <authorList>
            <person name="Xia C."/>
            <person name="Wang M."/>
            <person name="Yin C."/>
            <person name="Cornejo O.E."/>
            <person name="Hulbert S.H."/>
            <person name="Chen X."/>
        </authorList>
    </citation>
    <scope>NUCLEOTIDE SEQUENCE [LARGE SCALE GENOMIC DNA]</scope>
    <source>
        <strain evidence="24">93TX-2</strain>
    </source>
</reference>
<keyword evidence="11 21" id="KW-1133">Transmembrane helix</keyword>
<dbReference type="GO" id="GO:0006397">
    <property type="term" value="P:mRNA processing"/>
    <property type="evidence" value="ECO:0007669"/>
    <property type="project" value="UniProtKB-KW"/>
</dbReference>
<evidence type="ECO:0000256" key="7">
    <source>
        <dbReference type="ARBA" id="ARBA00022692"/>
    </source>
</evidence>
<evidence type="ECO:0000256" key="5">
    <source>
        <dbReference type="ARBA" id="ARBA00022448"/>
    </source>
</evidence>
<evidence type="ECO:0000256" key="13">
    <source>
        <dbReference type="ARBA" id="ARBA00023187"/>
    </source>
</evidence>
<feature type="transmembrane region" description="Helical" evidence="21">
    <location>
        <begin position="978"/>
        <end position="1000"/>
    </location>
</feature>
<keyword evidence="10" id="KW-0694">RNA-binding</keyword>
<feature type="transmembrane region" description="Helical" evidence="21">
    <location>
        <begin position="874"/>
        <end position="898"/>
    </location>
</feature>
<dbReference type="SUPFAM" id="SSF55315">
    <property type="entry name" value="L30e-like"/>
    <property type="match status" value="1"/>
</dbReference>
<reference evidence="24" key="3">
    <citation type="journal article" date="2018" name="Mol. Plant Microbe Interact.">
        <title>Genome sequence resources for the wheat stripe rust pathogen (Puccinia striiformis f. sp. tritici) and the barley stripe rust pathogen (Puccinia striiformis f. sp. hordei).</title>
        <authorList>
            <person name="Xia C."/>
            <person name="Wang M."/>
            <person name="Yin C."/>
            <person name="Cornejo O.E."/>
            <person name="Hulbert S.H."/>
            <person name="Chen X."/>
        </authorList>
    </citation>
    <scope>NUCLEOTIDE SEQUENCE [LARGE SCALE GENOMIC DNA]</scope>
    <source>
        <strain evidence="24">93TX-2</strain>
    </source>
</reference>
<feature type="transmembrane region" description="Helical" evidence="21">
    <location>
        <begin position="172"/>
        <end position="191"/>
    </location>
</feature>
<feature type="compositionally biased region" description="Basic and acidic residues" evidence="20">
    <location>
        <begin position="1124"/>
        <end position="1147"/>
    </location>
</feature>
<comment type="caution">
    <text evidence="23">The sequence shown here is derived from an EMBL/GenBank/DDBJ whole genome shotgun (WGS) entry which is preliminary data.</text>
</comment>
<feature type="transmembrane region" description="Helical" evidence="21">
    <location>
        <begin position="242"/>
        <end position="262"/>
    </location>
</feature>
<reference evidence="23 24" key="1">
    <citation type="submission" date="2017-12" db="EMBL/GenBank/DDBJ databases">
        <title>Gene loss provides genomic basis for host adaptation in cereal stripe rust fungi.</title>
        <authorList>
            <person name="Xia C."/>
        </authorList>
    </citation>
    <scope>NUCLEOTIDE SEQUENCE [LARGE SCALE GENOMIC DNA]</scope>
    <source>
        <strain evidence="23 24">93TX-2</strain>
    </source>
</reference>
<feature type="transmembrane region" description="Helical" evidence="21">
    <location>
        <begin position="1421"/>
        <end position="1440"/>
    </location>
</feature>
<evidence type="ECO:0000313" key="23">
    <source>
        <dbReference type="EMBL" id="POW19410.1"/>
    </source>
</evidence>
<keyword evidence="5" id="KW-0813">Transport</keyword>
<keyword evidence="15" id="KW-0687">Ribonucleoprotein</keyword>
<dbReference type="Pfam" id="PF01248">
    <property type="entry name" value="Ribosomal_L7Ae"/>
    <property type="match status" value="1"/>
</dbReference>
<evidence type="ECO:0000256" key="8">
    <source>
        <dbReference type="ARBA" id="ARBA00022728"/>
    </source>
</evidence>
<feature type="transmembrane region" description="Helical" evidence="21">
    <location>
        <begin position="1447"/>
        <end position="1471"/>
    </location>
</feature>
<evidence type="ECO:0000259" key="22">
    <source>
        <dbReference type="Pfam" id="PF01248"/>
    </source>
</evidence>
<comment type="subunit">
    <text evidence="18">Component of the U3 snoRNP particle. Binds to the C'/D and B/C motifs in U3 snoRNA. Component of the 25S U4/U6.U5 tri-snRNP particle, a subcomplex of the spliceosome. Binds to the 5' stem-loop of U4 snRNA.</text>
</comment>
<feature type="transmembrane region" description="Helical" evidence="21">
    <location>
        <begin position="1774"/>
        <end position="1797"/>
    </location>
</feature>
<protein>
    <recommendedName>
        <fullName evidence="17">13 kDa ribonucleoprotein-associated protein</fullName>
    </recommendedName>
</protein>
<dbReference type="EMBL" id="PKSM01000049">
    <property type="protein sequence ID" value="POW19410.1"/>
    <property type="molecule type" value="Genomic_DNA"/>
</dbReference>
<feature type="transmembrane region" description="Helical" evidence="21">
    <location>
        <begin position="616"/>
        <end position="638"/>
    </location>
</feature>
<dbReference type="GO" id="GO:0005730">
    <property type="term" value="C:nucleolus"/>
    <property type="evidence" value="ECO:0007669"/>
    <property type="project" value="UniProtKB-SubCell"/>
</dbReference>
<dbReference type="VEuPathDB" id="FungiDB:PSHT_04688"/>
<keyword evidence="9" id="KW-0677">Repeat</keyword>
<evidence type="ECO:0000256" key="3">
    <source>
        <dbReference type="ARBA" id="ARBA00006175"/>
    </source>
</evidence>
<comment type="subcellular location">
    <subcellularLocation>
        <location evidence="1">Membrane</location>
        <topology evidence="1">Multi-pass membrane protein</topology>
    </subcellularLocation>
    <subcellularLocation>
        <location evidence="2">Nucleus</location>
        <location evidence="2">Nucleolus</location>
    </subcellularLocation>
</comment>
<evidence type="ECO:0000256" key="19">
    <source>
        <dbReference type="SAM" id="Coils"/>
    </source>
</evidence>
<dbReference type="InterPro" id="IPR004037">
    <property type="entry name" value="Ribosomal_eL8-like_CS"/>
</dbReference>
<keyword evidence="8" id="KW-0747">Spliceosome</keyword>
<feature type="region of interest" description="Disordered" evidence="20">
    <location>
        <begin position="1124"/>
        <end position="1185"/>
    </location>
</feature>
<evidence type="ECO:0000256" key="20">
    <source>
        <dbReference type="SAM" id="MobiDB-lite"/>
    </source>
</evidence>
<evidence type="ECO:0000256" key="12">
    <source>
        <dbReference type="ARBA" id="ARBA00023136"/>
    </source>
</evidence>
<feature type="compositionally biased region" description="Polar residues" evidence="20">
    <location>
        <begin position="808"/>
        <end position="826"/>
    </location>
</feature>
<evidence type="ECO:0000256" key="1">
    <source>
        <dbReference type="ARBA" id="ARBA00004141"/>
    </source>
</evidence>
<evidence type="ECO:0000256" key="21">
    <source>
        <dbReference type="SAM" id="Phobius"/>
    </source>
</evidence>
<feature type="transmembrane region" description="Helical" evidence="21">
    <location>
        <begin position="198"/>
        <end position="222"/>
    </location>
</feature>
<dbReference type="GO" id="GO:0008380">
    <property type="term" value="P:RNA splicing"/>
    <property type="evidence" value="ECO:0007669"/>
    <property type="project" value="UniProtKB-KW"/>
</dbReference>
<keyword evidence="14" id="KW-0539">Nucleus</keyword>
<feature type="domain" description="Ribosomal protein eL8/eL30/eS12/Gadd45" evidence="22">
    <location>
        <begin position="363"/>
        <end position="453"/>
    </location>
</feature>
<dbReference type="InterPro" id="IPR034294">
    <property type="entry name" value="Aquaporin_transptr"/>
</dbReference>
<keyword evidence="7 21" id="KW-0812">Transmembrane</keyword>
<keyword evidence="19" id="KW-0175">Coiled coil</keyword>
<dbReference type="Pfam" id="PF00230">
    <property type="entry name" value="MIP"/>
    <property type="match status" value="5"/>
</dbReference>
<dbReference type="CDD" id="cd21104">
    <property type="entry name" value="SNU13"/>
    <property type="match status" value="1"/>
</dbReference>
<feature type="transmembrane region" description="Helical" evidence="21">
    <location>
        <begin position="1276"/>
        <end position="1299"/>
    </location>
</feature>
<keyword evidence="6" id="KW-0507">mRNA processing</keyword>
<keyword evidence="13" id="KW-0508">mRNA splicing</keyword>
<feature type="transmembrane region" description="Helical" evidence="21">
    <location>
        <begin position="1351"/>
        <end position="1372"/>
    </location>
</feature>
<dbReference type="FunFam" id="3.30.1330.30:FF:000002">
    <property type="entry name" value="NHP2-like protein 1 homolog"/>
    <property type="match status" value="1"/>
</dbReference>
<feature type="transmembrane region" description="Helical" evidence="21">
    <location>
        <begin position="1655"/>
        <end position="1674"/>
    </location>
</feature>
<dbReference type="PROSITE" id="PS01082">
    <property type="entry name" value="RIBOSOMAL_L7AE"/>
    <property type="match status" value="1"/>
</dbReference>
<dbReference type="Proteomes" id="UP000238274">
    <property type="component" value="Unassembled WGS sequence"/>
</dbReference>
<evidence type="ECO:0000256" key="9">
    <source>
        <dbReference type="ARBA" id="ARBA00022737"/>
    </source>
</evidence>
<comment type="similarity">
    <text evidence="3">Belongs to the MIP/aquaporin (TC 1.A.8) family.</text>
</comment>
<feature type="transmembrane region" description="Helical" evidence="21">
    <location>
        <begin position="28"/>
        <end position="53"/>
    </location>
</feature>
<dbReference type="GO" id="GO:0042254">
    <property type="term" value="P:ribosome biogenesis"/>
    <property type="evidence" value="ECO:0007669"/>
    <property type="project" value="InterPro"/>
</dbReference>
<dbReference type="VEuPathDB" id="FungiDB:PSTT_02978"/>
<dbReference type="PANTHER" id="PTHR19139">
    <property type="entry name" value="AQUAPORIN TRANSPORTER"/>
    <property type="match status" value="1"/>
</dbReference>
<accession>A0A2S4WCB7</accession>
<evidence type="ECO:0000256" key="4">
    <source>
        <dbReference type="ARBA" id="ARBA00007337"/>
    </source>
</evidence>
<evidence type="ECO:0000256" key="11">
    <source>
        <dbReference type="ARBA" id="ARBA00022989"/>
    </source>
</evidence>
<feature type="transmembrane region" description="Helical" evidence="21">
    <location>
        <begin position="684"/>
        <end position="708"/>
    </location>
</feature>
<feature type="transmembrane region" description="Helical" evidence="21">
    <location>
        <begin position="658"/>
        <end position="677"/>
    </location>
</feature>
<feature type="transmembrane region" description="Helical" evidence="21">
    <location>
        <begin position="1748"/>
        <end position="1767"/>
    </location>
</feature>
<dbReference type="VEuPathDB" id="FungiDB:PSTT_02980"/>
<feature type="region of interest" description="Disordered" evidence="20">
    <location>
        <begin position="804"/>
        <end position="827"/>
    </location>
</feature>
<gene>
    <name evidence="23" type="ORF">PSHT_04688</name>
</gene>
<feature type="transmembrane region" description="Helical" evidence="21">
    <location>
        <begin position="1090"/>
        <end position="1110"/>
    </location>
</feature>
<dbReference type="InterPro" id="IPR000425">
    <property type="entry name" value="MIP"/>
</dbReference>
<sequence>MSSIKTQINRDHYRYSLKDIRADIKKDLIAAFGEFLGTITFLLIGLGGIQAAATSDAAFTKRTSSSVNEAGSSTTAVPGIAQLSYISLSMGLSLVFSAWIFYRATGAAFNPFENVSFALLLIGAIKPVRFVLYVIAQFAGAIVASALLKALIPGPMTTTPALGAGATKAQGVFIEAFVTCALVLCVLFLAVEKHKSTFLAPVGIGLTLLAGHLFAVVFTGASMNTARAFGPAVFTGFDGDHWIYWVGPTIGSLFAVIIYLTLKYHKYWLLNEGQDTDEACKSPPLFCEEKMTNNSGTLPTTRPRNRWPSFGQISEHRLGFESPSGRTKFSSFSSQQSPPITSLYEGTRTIKAFPLADANLTNQILDLVQQASHYKQLRKGANEATKTLNRGICEFIVLTADTEPIEILLHLPLLCEDKNVPYVFVPSKTALGRACGVTRSVIACSVTTNEAKELQKQIETVKSQIERMNRLICAPSPDARHTMPKTVIVTRLKLDHLKVTKADIRRDFKTDLVAASGEFIGTFVFLLLGLGGIAAAGTSNTYTLARAASLTASATSKGASAINTVASIEQLTYISVSMGLSLLFSAWIFYRATGAAFNPNVSFALLLVGVISPERFVFYVIAQFGGAIAASALLEALLPGPLAVSPALGAGTSGAQGVFIECFITCALILSVLFLAVEKHRATFLAPVGIGITLFAGHLFAVVYTGAATNTARAFGPSVITGFGNDHWVYWVGPTLGSFLAVTIYTLMKRFKYWRLNFDQDTDKSYKSPDLFTEEKVETDTDKTNAQRLLPSLGQITDLLRRHGSGDDSLQVQQEGESSTHPNNPTGAHIVRIAKRKLEHPRSTMPRTVTVTRLRLSHLKLTREDIQRDYKNDLVAAFGEFIGTFTFMLLGLGGIAAAGTSNSATLNRASSQTANDTSKGASAINTVASVEQLTYISVSMGLSLLFSAWIFYRATGAAFNPNVSFALLLVGVISPIRFVFYVIAQFVGAIAASGLLLAMLPGPLAVSPALGAGTTPAQGVFIECFTTCALILSVLFLAVEKHRATFLAPVGIGITLFAGHLFAVVYTGAAMNTARAFGPSVVTGFGDSHWVYWVGPTLGSFLAVTIYTLMKRFKYWRLNAEQDTDKSSKSPDLFSQEKVKANTDKRGNGSNDDSPQQEGDSSTYPKTPTGPQIFLPDVDDRSEPKGCERDLGLRVGSPCLHLAFQSCLQVNARGVEPVSKGGSGKHLSRAAVQTAQRALHDAHGTMPHTVTVTRLRLGHLKLTREDIQRDFKNDMVAAFGEFVGTFTFMLLGLGGIQAAGTSNSATLNRAASQTASDTSKGASAINTVASIEQLTYISVSMGLSLLFSAWIFYRATGAAFNPNVSLALLLVGVISPTRFLFYVLAQFAGAITASGVLEILLPGPLAVTPALGAETNLAQGVFIECFITCALILSVLFLAVEKHRATFLAPLGIGITLFAGHLFAVVYTGAATNTARAFGPSVITGFGDDHWVYWVGPTLGSFLAVTIYTLMKRFKYWRLNLEQDTDKSSKSPDLFFQEKVEANTDKPNTAQRLLPSLGQITDILRGNGSNDESPQQEAIGEFMGTFVFLLVGLGGIQVSWEYIQHGQFNLDYWKQLCTKPQRERASFASADLFAIKAVHHPERPIWVVLFYKNKFIAIDVCIHFYGAKFAVFLLDILPRYWRGLQSNVSLALLLIRIISPVRFVLYTTAQLLASIGKSMASAVLQALLPGPLTVSTTLGAGTSPAQGLFIEGFITCGLVLSVLFLAVEKHKATFLAPIGIGITLFAGHLFALVYTGAGMNTARSFGPAVVAGFTSEHWIYWIGPTLGSLLAVGIYAFMKLFRYWKLSEGQDTDIPSMSPELFAQPAGPVGGLVRAADLERNEVPGANNAERLRWLSQSPNVKHQ</sequence>
<feature type="transmembrane region" description="Helical" evidence="21">
    <location>
        <begin position="1020"/>
        <end position="1039"/>
    </location>
</feature>
<comment type="function">
    <text evidence="16">Common component of the spliceosome and rRNA processing machinery. In association with the spliceosomal U4/U6.U5 tri-snRNP particle, required for splicing of pre-mRNA. In association with box C/D snoRNPs, required for processing of pre-ribosomal RNA (rRNA) and site-specific 2'-O-methylation of substrate RNAs. Essential for the accumulation and stability of U4 snRNA, U6 snRNA, and box C/D snoRNAs.</text>
</comment>
<feature type="non-terminal residue" evidence="23">
    <location>
        <position position="1904"/>
    </location>
</feature>
<dbReference type="PANTHER" id="PTHR19139:SF199">
    <property type="entry name" value="MIP17260P"/>
    <property type="match status" value="1"/>
</dbReference>
<feature type="transmembrane region" description="Helical" evidence="21">
    <location>
        <begin position="512"/>
        <end position="536"/>
    </location>
</feature>
<dbReference type="InterPro" id="IPR004038">
    <property type="entry name" value="Ribosomal_eL8/eL30/eS12/Gad45"/>
</dbReference>
<proteinExistence type="inferred from homology"/>
<feature type="transmembrane region" description="Helical" evidence="21">
    <location>
        <begin position="588"/>
        <end position="609"/>
    </location>
</feature>
<evidence type="ECO:0000313" key="24">
    <source>
        <dbReference type="Proteomes" id="UP000238274"/>
    </source>
</evidence>
<dbReference type="GO" id="GO:0003723">
    <property type="term" value="F:RNA binding"/>
    <property type="evidence" value="ECO:0007669"/>
    <property type="project" value="UniProtKB-KW"/>
</dbReference>
<evidence type="ECO:0000256" key="10">
    <source>
        <dbReference type="ARBA" id="ARBA00022884"/>
    </source>
</evidence>
<dbReference type="PRINTS" id="PR00783">
    <property type="entry name" value="MINTRINSICP"/>
</dbReference>
<dbReference type="Gene3D" id="1.20.1080.10">
    <property type="entry name" value="Glycerol uptake facilitator protein"/>
    <property type="match status" value="5"/>
</dbReference>
<feature type="transmembrane region" description="Helical" evidence="21">
    <location>
        <begin position="728"/>
        <end position="748"/>
    </location>
</feature>
<comment type="similarity">
    <text evidence="4">Belongs to the eukaryotic ribosomal protein eL8 family.</text>
</comment>
<feature type="compositionally biased region" description="Polar residues" evidence="20">
    <location>
        <begin position="1148"/>
        <end position="1170"/>
    </location>
</feature>
<feature type="transmembrane region" description="Helical" evidence="21">
    <location>
        <begin position="1379"/>
        <end position="1401"/>
    </location>
</feature>
<dbReference type="OrthoDB" id="1924699at2759"/>
<feature type="transmembrane region" description="Helical" evidence="21">
    <location>
        <begin position="1046"/>
        <end position="1070"/>
    </location>
</feature>
<evidence type="ECO:0000256" key="18">
    <source>
        <dbReference type="ARBA" id="ARBA00066222"/>
    </source>
</evidence>
<name>A0A2S4WCB7_9BASI</name>
<dbReference type="Gene3D" id="3.30.1330.30">
    <property type="match status" value="1"/>
</dbReference>
<dbReference type="FunFam" id="1.20.1080.10:FF:000014">
    <property type="entry name" value="Aquaporin 1"/>
    <property type="match status" value="4"/>
</dbReference>
<feature type="transmembrane region" description="Helical" evidence="21">
    <location>
        <begin position="83"/>
        <end position="102"/>
    </location>
</feature>
<dbReference type="InterPro" id="IPR029064">
    <property type="entry name" value="Ribosomal_eL30-like_sf"/>
</dbReference>
<feature type="transmembrane region" description="Helical" evidence="21">
    <location>
        <begin position="1817"/>
        <end position="1838"/>
    </location>
</feature>
<keyword evidence="12 21" id="KW-0472">Membrane</keyword>
<evidence type="ECO:0000256" key="16">
    <source>
        <dbReference type="ARBA" id="ARBA00037456"/>
    </source>
</evidence>
<evidence type="ECO:0000256" key="6">
    <source>
        <dbReference type="ARBA" id="ARBA00022664"/>
    </source>
</evidence>
<dbReference type="GO" id="GO:0005886">
    <property type="term" value="C:plasma membrane"/>
    <property type="evidence" value="ECO:0007669"/>
    <property type="project" value="TreeGrafter"/>
</dbReference>
<feature type="transmembrane region" description="Helical" evidence="21">
    <location>
        <begin position="130"/>
        <end position="152"/>
    </location>
</feature>
<feature type="coiled-coil region" evidence="19">
    <location>
        <begin position="444"/>
        <end position="471"/>
    </location>
</feature>
<evidence type="ECO:0000256" key="15">
    <source>
        <dbReference type="ARBA" id="ARBA00023274"/>
    </source>
</evidence>
<dbReference type="GO" id="GO:0015250">
    <property type="term" value="F:water channel activity"/>
    <property type="evidence" value="ECO:0007669"/>
    <property type="project" value="TreeGrafter"/>
</dbReference>
<dbReference type="InterPro" id="IPR023271">
    <property type="entry name" value="Aquaporin-like"/>
</dbReference>
<dbReference type="SUPFAM" id="SSF81338">
    <property type="entry name" value="Aquaporin-like"/>
    <property type="match status" value="5"/>
</dbReference>
<feature type="transmembrane region" description="Helical" evidence="21">
    <location>
        <begin position="1491"/>
        <end position="1511"/>
    </location>
</feature>
<evidence type="ECO:0000256" key="17">
    <source>
        <dbReference type="ARBA" id="ARBA00040411"/>
    </source>
</evidence>
<evidence type="ECO:0000256" key="14">
    <source>
        <dbReference type="ARBA" id="ARBA00023242"/>
    </source>
</evidence>
<keyword evidence="24" id="KW-1185">Reference proteome</keyword>
<evidence type="ECO:0000256" key="2">
    <source>
        <dbReference type="ARBA" id="ARBA00004604"/>
    </source>
</evidence>
<dbReference type="GO" id="GO:0005681">
    <property type="term" value="C:spliceosomal complex"/>
    <property type="evidence" value="ECO:0007669"/>
    <property type="project" value="UniProtKB-KW"/>
</dbReference>
<organism evidence="23 24">
    <name type="scientific">Puccinia striiformis</name>
    <dbReference type="NCBI Taxonomy" id="27350"/>
    <lineage>
        <taxon>Eukaryota</taxon>
        <taxon>Fungi</taxon>
        <taxon>Dikarya</taxon>
        <taxon>Basidiomycota</taxon>
        <taxon>Pucciniomycotina</taxon>
        <taxon>Pucciniomycetes</taxon>
        <taxon>Pucciniales</taxon>
        <taxon>Pucciniaceae</taxon>
        <taxon>Puccinia</taxon>
    </lineage>
</organism>